<comment type="caution">
    <text evidence="1">The sequence shown here is derived from an EMBL/GenBank/DDBJ whole genome shotgun (WGS) entry which is preliminary data.</text>
</comment>
<dbReference type="EMBL" id="AEPE02000005">
    <property type="protein sequence ID" value="EFZ36426.1"/>
    <property type="molecule type" value="Genomic_DNA"/>
</dbReference>
<keyword evidence="2" id="KW-1185">Reference proteome</keyword>
<accession>E7RQ88</accession>
<reference evidence="1" key="1">
    <citation type="submission" date="2011-01" db="EMBL/GenBank/DDBJ databases">
        <authorList>
            <person name="Muzny D."/>
            <person name="Qin X."/>
            <person name="Buhay C."/>
            <person name="Dugan-Rocha S."/>
            <person name="Ding Y."/>
            <person name="Chen G."/>
            <person name="Hawes A."/>
            <person name="Holder M."/>
            <person name="Jhangiani S."/>
            <person name="Johnson A."/>
            <person name="Khan Z."/>
            <person name="Li Z."/>
            <person name="Liu W."/>
            <person name="Liu X."/>
            <person name="Perez L."/>
            <person name="Shen H."/>
            <person name="Wang Q."/>
            <person name="Watt J."/>
            <person name="Xi L."/>
            <person name="Xin Y."/>
            <person name="Zhou J."/>
            <person name="Deng J."/>
            <person name="Jiang H."/>
            <person name="Liu Y."/>
            <person name="Qu J."/>
            <person name="Song X.-Z."/>
            <person name="Zhang L."/>
            <person name="Villasana D."/>
            <person name="Johnson A."/>
            <person name="Liu J."/>
            <person name="Liyanage D."/>
            <person name="Lorensuhewa L."/>
            <person name="Robinson T."/>
            <person name="Song A."/>
            <person name="Song B.-B."/>
            <person name="Dinh H."/>
            <person name="Thornton R."/>
            <person name="Coyle M."/>
            <person name="Francisco L."/>
            <person name="Jackson L."/>
            <person name="Javaid M."/>
            <person name="Korchina V."/>
            <person name="Kovar C."/>
            <person name="Mata R."/>
            <person name="Mathew T."/>
            <person name="Ngo R."/>
            <person name="Nguyen L."/>
            <person name="Nguyen N."/>
            <person name="Okwuonu G."/>
            <person name="Ongeri F."/>
            <person name="Pham C."/>
            <person name="Simmons D."/>
            <person name="Wilczek-Boney K."/>
            <person name="Hale W."/>
            <person name="Jakkamsetti A."/>
            <person name="Pham P."/>
            <person name="Ruth R."/>
            <person name="San Lucas F."/>
            <person name="Warren J."/>
            <person name="Zhang J."/>
            <person name="Zhao Z."/>
            <person name="Zhou C."/>
            <person name="Zhu D."/>
            <person name="Lee S."/>
            <person name="Bess C."/>
            <person name="Blankenburg K."/>
            <person name="Forbes L."/>
            <person name="Fu Q."/>
            <person name="Gubbala S."/>
            <person name="Hirani K."/>
            <person name="Jayaseelan J.C."/>
            <person name="Lara F."/>
            <person name="Munidasa M."/>
            <person name="Palculict T."/>
            <person name="Patil S."/>
            <person name="Pu L.-L."/>
            <person name="Saada N."/>
            <person name="Tang L."/>
            <person name="Weissenberger G."/>
            <person name="Zhu Y."/>
            <person name="Hemphill L."/>
            <person name="Shang Y."/>
            <person name="Youmans B."/>
            <person name="Ayvaz T."/>
            <person name="Ross M."/>
            <person name="Santibanez J."/>
            <person name="Aqrawi P."/>
            <person name="Gross S."/>
            <person name="Joshi V."/>
            <person name="Fowler G."/>
            <person name="Nazareth L."/>
            <person name="Reid J."/>
            <person name="Worley K."/>
            <person name="Petrosino J."/>
            <person name="Highlander S."/>
            <person name="Gibbs R."/>
        </authorList>
    </citation>
    <scope>NUCLEOTIDE SEQUENCE [LARGE SCALE GENOMIC DNA]</scope>
    <source>
        <strain evidence="1">ATCC 33269</strain>
    </source>
</reference>
<dbReference type="Proteomes" id="UP000005580">
    <property type="component" value="Unassembled WGS sequence"/>
</dbReference>
<protein>
    <submittedName>
        <fullName evidence="1">Uncharacterized protein</fullName>
    </submittedName>
</protein>
<sequence length="164" mass="19537">MRYVVNEHYPYYAYDELKKTSPLTDKTRLKLYRLYFRIANFAQAEQWTVCLSGQEVVTRYINAGCKKTRVINNLHGNVADSLKNSTILLVDLRNDRKETYLQFIEHAGQHSILIINGIYTTAESIRIWRRIEQDYRTGITFDLYYCGIVFFDMKKHKQNYIINF</sequence>
<evidence type="ECO:0000313" key="2">
    <source>
        <dbReference type="Proteomes" id="UP000005580"/>
    </source>
</evidence>
<organism evidence="1 2">
    <name type="scientific">Hoylesella oralis ATCC 33269</name>
    <dbReference type="NCBI Taxonomy" id="873533"/>
    <lineage>
        <taxon>Bacteria</taxon>
        <taxon>Pseudomonadati</taxon>
        <taxon>Bacteroidota</taxon>
        <taxon>Bacteroidia</taxon>
        <taxon>Bacteroidales</taxon>
        <taxon>Prevotellaceae</taxon>
        <taxon>Hoylesella</taxon>
    </lineage>
</organism>
<name>E7RQ88_9BACT</name>
<dbReference type="STRING" id="28134.SAMN05444288_1912"/>
<gene>
    <name evidence="1" type="ORF">HMPREF0663_11339</name>
</gene>
<evidence type="ECO:0000313" key="1">
    <source>
        <dbReference type="EMBL" id="EFZ36426.1"/>
    </source>
</evidence>
<dbReference type="AlphaFoldDB" id="E7RQ88"/>
<proteinExistence type="predicted"/>
<dbReference type="HOGENOM" id="CLU_083598_1_0_10"/>